<dbReference type="AlphaFoldDB" id="A0A7J9FZU6"/>
<name>A0A7J9FZU6_9ROSI</name>
<gene>
    <name evidence="1" type="ORF">Gohar_015316</name>
</gene>
<dbReference type="EMBL" id="JABFAD010000001">
    <property type="protein sequence ID" value="MBA0790681.1"/>
    <property type="molecule type" value="Genomic_DNA"/>
</dbReference>
<reference evidence="1 2" key="1">
    <citation type="journal article" date="2019" name="Genome Biol. Evol.">
        <title>Insights into the evolution of the New World diploid cottons (Gossypium, subgenus Houzingenia) based on genome sequencing.</title>
        <authorList>
            <person name="Grover C.E."/>
            <person name="Arick M.A. 2nd"/>
            <person name="Thrash A."/>
            <person name="Conover J.L."/>
            <person name="Sanders W.S."/>
            <person name="Peterson D.G."/>
            <person name="Frelichowski J.E."/>
            <person name="Scheffler J.A."/>
            <person name="Scheffler B.E."/>
            <person name="Wendel J.F."/>
        </authorList>
    </citation>
    <scope>NUCLEOTIDE SEQUENCE [LARGE SCALE GENOMIC DNA]</scope>
    <source>
        <strain evidence="1">0</strain>
        <tissue evidence="1">Leaf</tissue>
    </source>
</reference>
<evidence type="ECO:0000313" key="1">
    <source>
        <dbReference type="EMBL" id="MBA0790681.1"/>
    </source>
</evidence>
<accession>A0A7J9FZU6</accession>
<proteinExistence type="predicted"/>
<sequence>MLQLHISRHLRFHQLVVDIV</sequence>
<evidence type="ECO:0000313" key="2">
    <source>
        <dbReference type="Proteomes" id="UP000593560"/>
    </source>
</evidence>
<keyword evidence="2" id="KW-1185">Reference proteome</keyword>
<organism evidence="1 2">
    <name type="scientific">Gossypium harknessii</name>
    <dbReference type="NCBI Taxonomy" id="34285"/>
    <lineage>
        <taxon>Eukaryota</taxon>
        <taxon>Viridiplantae</taxon>
        <taxon>Streptophyta</taxon>
        <taxon>Embryophyta</taxon>
        <taxon>Tracheophyta</taxon>
        <taxon>Spermatophyta</taxon>
        <taxon>Magnoliopsida</taxon>
        <taxon>eudicotyledons</taxon>
        <taxon>Gunneridae</taxon>
        <taxon>Pentapetalae</taxon>
        <taxon>rosids</taxon>
        <taxon>malvids</taxon>
        <taxon>Malvales</taxon>
        <taxon>Malvaceae</taxon>
        <taxon>Malvoideae</taxon>
        <taxon>Gossypium</taxon>
    </lineage>
</organism>
<dbReference type="Proteomes" id="UP000593560">
    <property type="component" value="Unassembled WGS sequence"/>
</dbReference>
<comment type="caution">
    <text evidence="1">The sequence shown here is derived from an EMBL/GenBank/DDBJ whole genome shotgun (WGS) entry which is preliminary data.</text>
</comment>
<protein>
    <submittedName>
        <fullName evidence="1">Uncharacterized protein</fullName>
    </submittedName>
</protein>